<dbReference type="RefSeq" id="WP_323576324.1">
    <property type="nucleotide sequence ID" value="NZ_JAYGJQ010000002.1"/>
</dbReference>
<comment type="caution">
    <text evidence="2">The sequence shown here is derived from an EMBL/GenBank/DDBJ whole genome shotgun (WGS) entry which is preliminary data.</text>
</comment>
<evidence type="ECO:0000313" key="2">
    <source>
        <dbReference type="EMBL" id="MEA9356557.1"/>
    </source>
</evidence>
<organism evidence="2 3">
    <name type="scientific">Bacteriovorax antarcticus</name>
    <dbReference type="NCBI Taxonomy" id="3088717"/>
    <lineage>
        <taxon>Bacteria</taxon>
        <taxon>Pseudomonadati</taxon>
        <taxon>Bdellovibrionota</taxon>
        <taxon>Bacteriovoracia</taxon>
        <taxon>Bacteriovoracales</taxon>
        <taxon>Bacteriovoracaceae</taxon>
        <taxon>Bacteriovorax</taxon>
    </lineage>
</organism>
<sequence>MLEVVFYQNNQDLLQKLQDENPPLVICPSPQVADNLRSLAPELDIITISKWTSDHLKKLGLSRSRKSELMIKLSAVWRHYFPTESTAVFLEAFELFTELRSYTLDMGLLNEFLQELDEVVRKSIHVFWLYLDQEKIIDEHLSYNKVTESKHHMSMWFVGFKHMSGVQIDMLKTLSETQDIEVLFPYPVYTDSLPNDWIRWLSADEIKKTKREGPISEVRVALIPKGKANIVLNKFFETHPSFDLVMAGTQVGLVSYQEAQKEQSFFKTTEDLFAVELELLTNDLRKKLKELKVITVEEINTYFEEVRLAAIAKGEYRKLKMVELMGVAVVDYSEFQKTIDGFAIDIFEVIVRLNSPRVSFLSLEEHNQRSFLDMNGLNFRDEEREIVLLATESMGGFRANERILSEAMTKALRVIGPIKRAGLDFLFHKYELLSILADSKNVLLIEEQVMETDLSWREVLKHFDVMDFDLGVRYSIKKIQEYLSPKKKTGPFEQKYFSASRLQSYIDCPQKYYFNYIEKIENRPEERSTLGPDELGNLEHKIIETYFVENGFKKDDVINLDHHRKACVRVFNEYITASRLILNETEKARAYNEIMHYTWNGIVFLLDLMGTKSATGIRFEIPLGTNPWTLKGSIDCLIEIGDKKAIVIDFKRSSSATGTKAETLEFKKIQLWVYLLTLKHQGYDIDSFGYLNLSDLSDDKLFFDTTDAESLMNSSMEFAKDVIEKTISGIQTNTTFKPHPRESKVCNYCPVNLFCLKGEVV</sequence>
<evidence type="ECO:0000259" key="1">
    <source>
        <dbReference type="Pfam" id="PF12705"/>
    </source>
</evidence>
<protein>
    <submittedName>
        <fullName evidence="2">PD-(D/E)XK nuclease family protein</fullName>
    </submittedName>
</protein>
<proteinExistence type="predicted"/>
<dbReference type="Pfam" id="PF12705">
    <property type="entry name" value="PDDEXK_1"/>
    <property type="match status" value="1"/>
</dbReference>
<dbReference type="EMBL" id="JAYGJQ010000002">
    <property type="protein sequence ID" value="MEA9356557.1"/>
    <property type="molecule type" value="Genomic_DNA"/>
</dbReference>
<dbReference type="InterPro" id="IPR038726">
    <property type="entry name" value="PDDEXK_AddAB-type"/>
</dbReference>
<dbReference type="InterPro" id="IPR011604">
    <property type="entry name" value="PDDEXK-like_dom_sf"/>
</dbReference>
<gene>
    <name evidence="2" type="ORF">SHI21_10095</name>
</gene>
<evidence type="ECO:0000313" key="3">
    <source>
        <dbReference type="Proteomes" id="UP001302274"/>
    </source>
</evidence>
<reference evidence="2 3" key="1">
    <citation type="submission" date="2023-11" db="EMBL/GenBank/DDBJ databases">
        <title>A Novel Polar Bacteriovorax (B. antarcticus) Isolated from the Biocrust in Antarctica.</title>
        <authorList>
            <person name="Mun W."/>
            <person name="Choi S.Y."/>
            <person name="Mitchell R.J."/>
        </authorList>
    </citation>
    <scope>NUCLEOTIDE SEQUENCE [LARGE SCALE GENOMIC DNA]</scope>
    <source>
        <strain evidence="2 3">PP10</strain>
    </source>
</reference>
<dbReference type="Gene3D" id="3.90.320.10">
    <property type="match status" value="1"/>
</dbReference>
<feature type="domain" description="PD-(D/E)XK endonuclease-like" evidence="1">
    <location>
        <begin position="497"/>
        <end position="755"/>
    </location>
</feature>
<name>A0ABU5VU29_9BACT</name>
<accession>A0ABU5VU29</accession>
<dbReference type="Proteomes" id="UP001302274">
    <property type="component" value="Unassembled WGS sequence"/>
</dbReference>
<keyword evidence="3" id="KW-1185">Reference proteome</keyword>